<proteinExistence type="predicted"/>
<dbReference type="EMBL" id="OZ034828">
    <property type="protein sequence ID" value="CAL1683917.1"/>
    <property type="molecule type" value="Genomic_DNA"/>
</dbReference>
<dbReference type="Proteomes" id="UP001497644">
    <property type="component" value="Chromosome 5"/>
</dbReference>
<evidence type="ECO:0000313" key="2">
    <source>
        <dbReference type="Proteomes" id="UP001497644"/>
    </source>
</evidence>
<reference evidence="1" key="1">
    <citation type="submission" date="2024-04" db="EMBL/GenBank/DDBJ databases">
        <authorList>
            <consortium name="Molecular Ecology Group"/>
        </authorList>
    </citation>
    <scope>NUCLEOTIDE SEQUENCE</scope>
</reference>
<organism evidence="1 2">
    <name type="scientific">Lasius platythorax</name>
    <dbReference type="NCBI Taxonomy" id="488582"/>
    <lineage>
        <taxon>Eukaryota</taxon>
        <taxon>Metazoa</taxon>
        <taxon>Ecdysozoa</taxon>
        <taxon>Arthropoda</taxon>
        <taxon>Hexapoda</taxon>
        <taxon>Insecta</taxon>
        <taxon>Pterygota</taxon>
        <taxon>Neoptera</taxon>
        <taxon>Endopterygota</taxon>
        <taxon>Hymenoptera</taxon>
        <taxon>Apocrita</taxon>
        <taxon>Aculeata</taxon>
        <taxon>Formicoidea</taxon>
        <taxon>Formicidae</taxon>
        <taxon>Formicinae</taxon>
        <taxon>Lasius</taxon>
        <taxon>Lasius</taxon>
    </lineage>
</organism>
<evidence type="ECO:0000313" key="1">
    <source>
        <dbReference type="EMBL" id="CAL1683917.1"/>
    </source>
</evidence>
<gene>
    <name evidence="1" type="ORF">LPLAT_LOCUS9659</name>
</gene>
<sequence length="104" mass="11955">MATKPTDKEYDRYKGLGAPYAHPYYERFRCFLNIFGNTFGPVSPPTKRFVCPGRGSDDQLDCLRTCITERLKFSSKLETSQPEMNCRSYSLSQATEKTFGFLIM</sequence>
<dbReference type="AlphaFoldDB" id="A0AAV2NVE5"/>
<keyword evidence="2" id="KW-1185">Reference proteome</keyword>
<name>A0AAV2NVE5_9HYME</name>
<protein>
    <submittedName>
        <fullName evidence="1">Uncharacterized protein</fullName>
    </submittedName>
</protein>
<accession>A0AAV2NVE5</accession>